<evidence type="ECO:0000256" key="1">
    <source>
        <dbReference type="SAM" id="MobiDB-lite"/>
    </source>
</evidence>
<feature type="compositionally biased region" description="Low complexity" evidence="1">
    <location>
        <begin position="47"/>
        <end position="60"/>
    </location>
</feature>
<evidence type="ECO:0000313" key="3">
    <source>
        <dbReference type="Proteomes" id="UP001341840"/>
    </source>
</evidence>
<dbReference type="EMBL" id="JASCZI010030331">
    <property type="protein sequence ID" value="MED6121412.1"/>
    <property type="molecule type" value="Genomic_DNA"/>
</dbReference>
<keyword evidence="3" id="KW-1185">Reference proteome</keyword>
<proteinExistence type="predicted"/>
<gene>
    <name evidence="2" type="ORF">PIB30_029899</name>
</gene>
<sequence>MRLRALGRAPHEAQNQALWAPQSGRAPVHRDRAPVQMARKGKEIAATSTPSRSRTTKNSNQGREDAFPAERFDSKIHYDRWKAMEHRGYTHERIIHLPDEEPDFWRARLEGLSCQETVFLLRRRILFTENDIRRYLNIHIDLSGPGENDAFKEATVMHVHPSWF</sequence>
<name>A0ABU6RBQ8_9FABA</name>
<comment type="caution">
    <text evidence="2">The sequence shown here is derived from an EMBL/GenBank/DDBJ whole genome shotgun (WGS) entry which is preliminary data.</text>
</comment>
<protein>
    <submittedName>
        <fullName evidence="2">Uncharacterized protein</fullName>
    </submittedName>
</protein>
<feature type="region of interest" description="Disordered" evidence="1">
    <location>
        <begin position="1"/>
        <end position="68"/>
    </location>
</feature>
<dbReference type="Proteomes" id="UP001341840">
    <property type="component" value="Unassembled WGS sequence"/>
</dbReference>
<evidence type="ECO:0000313" key="2">
    <source>
        <dbReference type="EMBL" id="MED6121412.1"/>
    </source>
</evidence>
<reference evidence="2 3" key="1">
    <citation type="journal article" date="2023" name="Plants (Basel)">
        <title>Bridging the Gap: Combining Genomics and Transcriptomics Approaches to Understand Stylosanthes scabra, an Orphan Legume from the Brazilian Caatinga.</title>
        <authorList>
            <person name="Ferreira-Neto J.R.C."/>
            <person name="da Silva M.D."/>
            <person name="Binneck E."/>
            <person name="de Melo N.F."/>
            <person name="da Silva R.H."/>
            <person name="de Melo A.L.T.M."/>
            <person name="Pandolfi V."/>
            <person name="Bustamante F.O."/>
            <person name="Brasileiro-Vidal A.C."/>
            <person name="Benko-Iseppon A.M."/>
        </authorList>
    </citation>
    <scope>NUCLEOTIDE SEQUENCE [LARGE SCALE GENOMIC DNA]</scope>
    <source>
        <tissue evidence="2">Leaves</tissue>
    </source>
</reference>
<organism evidence="2 3">
    <name type="scientific">Stylosanthes scabra</name>
    <dbReference type="NCBI Taxonomy" id="79078"/>
    <lineage>
        <taxon>Eukaryota</taxon>
        <taxon>Viridiplantae</taxon>
        <taxon>Streptophyta</taxon>
        <taxon>Embryophyta</taxon>
        <taxon>Tracheophyta</taxon>
        <taxon>Spermatophyta</taxon>
        <taxon>Magnoliopsida</taxon>
        <taxon>eudicotyledons</taxon>
        <taxon>Gunneridae</taxon>
        <taxon>Pentapetalae</taxon>
        <taxon>rosids</taxon>
        <taxon>fabids</taxon>
        <taxon>Fabales</taxon>
        <taxon>Fabaceae</taxon>
        <taxon>Papilionoideae</taxon>
        <taxon>50 kb inversion clade</taxon>
        <taxon>dalbergioids sensu lato</taxon>
        <taxon>Dalbergieae</taxon>
        <taxon>Pterocarpus clade</taxon>
        <taxon>Stylosanthes</taxon>
    </lineage>
</organism>
<accession>A0ABU6RBQ8</accession>